<dbReference type="Pfam" id="PF00111">
    <property type="entry name" value="Fer2"/>
    <property type="match status" value="1"/>
</dbReference>
<dbReference type="InterPro" id="IPR017938">
    <property type="entry name" value="Riboflavin_synthase-like_b-brl"/>
</dbReference>
<dbReference type="SUPFAM" id="SSF52343">
    <property type="entry name" value="Ferredoxin reductase-like, C-terminal NADP-linked domain"/>
    <property type="match status" value="1"/>
</dbReference>
<organism evidence="10 11">
    <name type="scientific">Actinomycetospora aurantiaca</name>
    <dbReference type="NCBI Taxonomy" id="3129233"/>
    <lineage>
        <taxon>Bacteria</taxon>
        <taxon>Bacillati</taxon>
        <taxon>Actinomycetota</taxon>
        <taxon>Actinomycetes</taxon>
        <taxon>Pseudonocardiales</taxon>
        <taxon>Pseudonocardiaceae</taxon>
        <taxon>Actinomycetospora</taxon>
    </lineage>
</organism>
<dbReference type="Gene3D" id="3.10.20.30">
    <property type="match status" value="1"/>
</dbReference>
<keyword evidence="6" id="KW-0408">Iron</keyword>
<accession>A0ABU8MRS5</accession>
<dbReference type="PROSITE" id="PS51085">
    <property type="entry name" value="2FE2S_FER_2"/>
    <property type="match status" value="1"/>
</dbReference>
<evidence type="ECO:0000313" key="11">
    <source>
        <dbReference type="Proteomes" id="UP001385809"/>
    </source>
</evidence>
<feature type="domain" description="FAD-binding FR-type" evidence="9">
    <location>
        <begin position="3"/>
        <end position="104"/>
    </location>
</feature>
<dbReference type="InterPro" id="IPR006058">
    <property type="entry name" value="2Fe2S_fd_BS"/>
</dbReference>
<comment type="caution">
    <text evidence="10">The sequence shown here is derived from an EMBL/GenBank/DDBJ whole genome shotgun (WGS) entry which is preliminary data.</text>
</comment>
<keyword evidence="5 10" id="KW-0560">Oxidoreductase</keyword>
<comment type="cofactor">
    <cofactor evidence="1">
        <name>FAD</name>
        <dbReference type="ChEBI" id="CHEBI:57692"/>
    </cofactor>
</comment>
<dbReference type="InterPro" id="IPR039261">
    <property type="entry name" value="FNR_nucleotide-bd"/>
</dbReference>
<feature type="domain" description="2Fe-2S ferredoxin-type" evidence="8">
    <location>
        <begin position="232"/>
        <end position="314"/>
    </location>
</feature>
<evidence type="ECO:0000256" key="6">
    <source>
        <dbReference type="ARBA" id="ARBA00023004"/>
    </source>
</evidence>
<evidence type="ECO:0000256" key="2">
    <source>
        <dbReference type="ARBA" id="ARBA00022630"/>
    </source>
</evidence>
<dbReference type="PRINTS" id="PR00409">
    <property type="entry name" value="PHDIOXRDTASE"/>
</dbReference>
<evidence type="ECO:0000259" key="9">
    <source>
        <dbReference type="PROSITE" id="PS51384"/>
    </source>
</evidence>
<evidence type="ECO:0000256" key="1">
    <source>
        <dbReference type="ARBA" id="ARBA00001974"/>
    </source>
</evidence>
<dbReference type="GO" id="GO:0016491">
    <property type="term" value="F:oxidoreductase activity"/>
    <property type="evidence" value="ECO:0007669"/>
    <property type="project" value="UniProtKB-KW"/>
</dbReference>
<evidence type="ECO:0000259" key="8">
    <source>
        <dbReference type="PROSITE" id="PS51085"/>
    </source>
</evidence>
<evidence type="ECO:0000256" key="5">
    <source>
        <dbReference type="ARBA" id="ARBA00023002"/>
    </source>
</evidence>
<sequence length="314" mass="33148">MDDDVMDLEVVGLRREADGVLSVELRDHADRVLPPWEPGAHVDLAVGGHVRQYSLCGDPAQRRRYRVAVLREPASRGGSAHVHERLRPGDEVEVGGPRNHFALPGAPRHLLVAGGIGITPVMTMAAGLAARGADWRLVYLGRSRRGMAFLDDLAVLDGGSGRLTVHADDVDGAPDLDALLAGLDAATAVSVCGPAGLIAAVEAHCRAHGLPAPRSERFAAAARDDEEDLTPFDVVVASTGTRITVPVDRSALEVLDEAGLTLPNACRDGVCGSCLVRVVAGEPWHRDALTEPDRTDVLAPCVSRARGAELVLDL</sequence>
<dbReference type="InterPro" id="IPR050415">
    <property type="entry name" value="MRET"/>
</dbReference>
<reference evidence="10 11" key="1">
    <citation type="submission" date="2024-03" db="EMBL/GenBank/DDBJ databases">
        <title>Actinomycetospora sp. OC33-EN08, a novel actinomycete isolated from wild orchid (Aerides multiflora).</title>
        <authorList>
            <person name="Suriyachadkun C."/>
        </authorList>
    </citation>
    <scope>NUCLEOTIDE SEQUENCE [LARGE SCALE GENOMIC DNA]</scope>
    <source>
        <strain evidence="10 11">OC33-EN08</strain>
    </source>
</reference>
<evidence type="ECO:0000256" key="7">
    <source>
        <dbReference type="ARBA" id="ARBA00023014"/>
    </source>
</evidence>
<dbReference type="PROSITE" id="PS51384">
    <property type="entry name" value="FAD_FR"/>
    <property type="match status" value="1"/>
</dbReference>
<keyword evidence="7" id="KW-0411">Iron-sulfur</keyword>
<protein>
    <submittedName>
        <fullName evidence="10">PDR/VanB family oxidoreductase</fullName>
        <ecNumber evidence="10">1.-.-.-</ecNumber>
    </submittedName>
</protein>
<name>A0ABU8MRS5_9PSEU</name>
<keyword evidence="4" id="KW-0479">Metal-binding</keyword>
<evidence type="ECO:0000313" key="10">
    <source>
        <dbReference type="EMBL" id="MEJ2869862.1"/>
    </source>
</evidence>
<keyword evidence="2" id="KW-0285">Flavoprotein</keyword>
<dbReference type="PROSITE" id="PS00197">
    <property type="entry name" value="2FE2S_FER_1"/>
    <property type="match status" value="1"/>
</dbReference>
<dbReference type="SUPFAM" id="SSF54292">
    <property type="entry name" value="2Fe-2S ferredoxin-like"/>
    <property type="match status" value="1"/>
</dbReference>
<dbReference type="Proteomes" id="UP001385809">
    <property type="component" value="Unassembled WGS sequence"/>
</dbReference>
<keyword evidence="11" id="KW-1185">Reference proteome</keyword>
<keyword evidence="3" id="KW-0001">2Fe-2S</keyword>
<dbReference type="PANTHER" id="PTHR47354:SF1">
    <property type="entry name" value="CARNITINE MONOOXYGENASE REDUCTASE SUBUNIT"/>
    <property type="match status" value="1"/>
</dbReference>
<dbReference type="EC" id="1.-.-.-" evidence="10"/>
<dbReference type="RefSeq" id="WP_337696439.1">
    <property type="nucleotide sequence ID" value="NZ_JBBEGN010000009.1"/>
</dbReference>
<dbReference type="CDD" id="cd06185">
    <property type="entry name" value="PDR_like"/>
    <property type="match status" value="1"/>
</dbReference>
<proteinExistence type="predicted"/>
<dbReference type="Gene3D" id="2.40.30.10">
    <property type="entry name" value="Translation factors"/>
    <property type="match status" value="1"/>
</dbReference>
<evidence type="ECO:0000256" key="4">
    <source>
        <dbReference type="ARBA" id="ARBA00022723"/>
    </source>
</evidence>
<dbReference type="InterPro" id="IPR012675">
    <property type="entry name" value="Beta-grasp_dom_sf"/>
</dbReference>
<dbReference type="InterPro" id="IPR017927">
    <property type="entry name" value="FAD-bd_FR_type"/>
</dbReference>
<dbReference type="EMBL" id="JBBEGN010000009">
    <property type="protein sequence ID" value="MEJ2869862.1"/>
    <property type="molecule type" value="Genomic_DNA"/>
</dbReference>
<evidence type="ECO:0000256" key="3">
    <source>
        <dbReference type="ARBA" id="ARBA00022714"/>
    </source>
</evidence>
<dbReference type="SUPFAM" id="SSF63380">
    <property type="entry name" value="Riboflavin synthase domain-like"/>
    <property type="match status" value="1"/>
</dbReference>
<dbReference type="PANTHER" id="PTHR47354">
    <property type="entry name" value="NADH OXIDOREDUCTASE HCR"/>
    <property type="match status" value="1"/>
</dbReference>
<dbReference type="InterPro" id="IPR001041">
    <property type="entry name" value="2Fe-2S_ferredoxin-type"/>
</dbReference>
<dbReference type="InterPro" id="IPR036010">
    <property type="entry name" value="2Fe-2S_ferredoxin-like_sf"/>
</dbReference>
<gene>
    <name evidence="10" type="ORF">WCD74_18990</name>
</gene>
<dbReference type="Gene3D" id="3.40.50.80">
    <property type="entry name" value="Nucleotide-binding domain of ferredoxin-NADP reductase (FNR) module"/>
    <property type="match status" value="1"/>
</dbReference>
<dbReference type="CDD" id="cd00207">
    <property type="entry name" value="fer2"/>
    <property type="match status" value="1"/>
</dbReference>